<dbReference type="InterPro" id="IPR023753">
    <property type="entry name" value="FAD/NAD-binding_dom"/>
</dbReference>
<dbReference type="InterPro" id="IPR054585">
    <property type="entry name" value="NDH2-like_C"/>
</dbReference>
<evidence type="ECO:0000256" key="3">
    <source>
        <dbReference type="ARBA" id="ARBA00022630"/>
    </source>
</evidence>
<keyword evidence="7" id="KW-0520">NAD</keyword>
<evidence type="ECO:0000256" key="2">
    <source>
        <dbReference type="ARBA" id="ARBA00012637"/>
    </source>
</evidence>
<evidence type="ECO:0000256" key="6">
    <source>
        <dbReference type="ARBA" id="ARBA00023002"/>
    </source>
</evidence>
<comment type="similarity">
    <text evidence="1">Belongs to the NADH dehydrogenase family.</text>
</comment>
<comment type="catalytic activity">
    <reaction evidence="8">
        <text>a quinone + NADH + H(+) = a quinol + NAD(+)</text>
        <dbReference type="Rhea" id="RHEA:46160"/>
        <dbReference type="ChEBI" id="CHEBI:15378"/>
        <dbReference type="ChEBI" id="CHEBI:24646"/>
        <dbReference type="ChEBI" id="CHEBI:57540"/>
        <dbReference type="ChEBI" id="CHEBI:57945"/>
        <dbReference type="ChEBI" id="CHEBI:132124"/>
        <dbReference type="EC" id="1.6.5.9"/>
    </reaction>
</comment>
<evidence type="ECO:0000256" key="5">
    <source>
        <dbReference type="ARBA" id="ARBA00022946"/>
    </source>
</evidence>
<reference evidence="12" key="1">
    <citation type="submission" date="2016-11" db="EMBL/GenBank/DDBJ databases">
        <authorList>
            <person name="Varghese N."/>
            <person name="Submissions S."/>
        </authorList>
    </citation>
    <scope>NUCLEOTIDE SEQUENCE [LARGE SCALE GENOMIC DNA]</scope>
    <source>
        <strain evidence="12">DSM 22212</strain>
    </source>
</reference>
<protein>
    <recommendedName>
        <fullName evidence="2">NADH:ubiquinone reductase (non-electrogenic)</fullName>
        <ecNumber evidence="2">1.6.5.9</ecNumber>
    </recommendedName>
</protein>
<dbReference type="Pfam" id="PF22366">
    <property type="entry name" value="NDH2_C"/>
    <property type="match status" value="1"/>
</dbReference>
<dbReference type="RefSeq" id="WP_072716016.1">
    <property type="nucleotide sequence ID" value="NZ_FRAU01000007.1"/>
</dbReference>
<evidence type="ECO:0000259" key="10">
    <source>
        <dbReference type="Pfam" id="PF22366"/>
    </source>
</evidence>
<dbReference type="PRINTS" id="PR00411">
    <property type="entry name" value="PNDRDTASEI"/>
</dbReference>
<keyword evidence="6" id="KW-0560">Oxidoreductase</keyword>
<organism evidence="11 12">
    <name type="scientific">Rhodothermus profundi</name>
    <dbReference type="NCBI Taxonomy" id="633813"/>
    <lineage>
        <taxon>Bacteria</taxon>
        <taxon>Pseudomonadati</taxon>
        <taxon>Rhodothermota</taxon>
        <taxon>Rhodothermia</taxon>
        <taxon>Rhodothermales</taxon>
        <taxon>Rhodothermaceae</taxon>
        <taxon>Rhodothermus</taxon>
    </lineage>
</organism>
<dbReference type="PANTHER" id="PTHR43706:SF47">
    <property type="entry name" value="EXTERNAL NADH-UBIQUINONE OXIDOREDUCTASE 1, MITOCHONDRIAL-RELATED"/>
    <property type="match status" value="1"/>
</dbReference>
<dbReference type="STRING" id="633813.SAMN04488087_2195"/>
<dbReference type="PANTHER" id="PTHR43706">
    <property type="entry name" value="NADH DEHYDROGENASE"/>
    <property type="match status" value="1"/>
</dbReference>
<evidence type="ECO:0000313" key="11">
    <source>
        <dbReference type="EMBL" id="SHK87382.1"/>
    </source>
</evidence>
<dbReference type="AlphaFoldDB" id="A0A1M6W0S3"/>
<sequence length="440" mass="49270">MAQDRPRVVIVGAGFGGLTLARALRRAPVEVVLIDRQNYHTFQPLLYQVATAGLEPEEIAHAVRGIFQKRRSVRFVMGTVVGVDWNASAVLLDDGDRIAFDYLVLAAGAVTNYFGIEGAAECTFPLKTLEDAIALRSHIIRQFEEADRHPERIREGLLNIVVVGGGPTGVEMAGALVEWFELVFRKDYPHLPMNRARVLLVEALDTVLAPYDERLQQYARQQLRQRGVELHLGDPVARVTPEAVYLQSGERIPTRTVIWAAGVRACPLADRLGLPQTRGGRIEVAADLRVPCRPNVFVIGDLAASRDETGRLHPQMAPVAIQGARHVARQIQRLLRGQETEPFRYRHRGSMATIGRHAAVAELKGGVRLTGPLAWFAWLALHLVQLIGFRNRLQVLINWAWNYFTYDRSARLIFHIQPISVNELPEIKYAELENPEHDTS</sequence>
<dbReference type="InterPro" id="IPR036188">
    <property type="entry name" value="FAD/NAD-bd_sf"/>
</dbReference>
<evidence type="ECO:0000256" key="8">
    <source>
        <dbReference type="ARBA" id="ARBA00047599"/>
    </source>
</evidence>
<accession>A0A1M6W0S3</accession>
<dbReference type="Gene3D" id="3.50.50.100">
    <property type="match status" value="1"/>
</dbReference>
<keyword evidence="3" id="KW-0285">Flavoprotein</keyword>
<feature type="domain" description="External alternative NADH-ubiquinone oxidoreductase-like C-terminal" evidence="10">
    <location>
        <begin position="347"/>
        <end position="404"/>
    </location>
</feature>
<evidence type="ECO:0000256" key="7">
    <source>
        <dbReference type="ARBA" id="ARBA00023027"/>
    </source>
</evidence>
<feature type="domain" description="FAD/NAD(P)-binding" evidence="9">
    <location>
        <begin position="7"/>
        <end position="323"/>
    </location>
</feature>
<keyword evidence="5" id="KW-0809">Transit peptide</keyword>
<evidence type="ECO:0000259" key="9">
    <source>
        <dbReference type="Pfam" id="PF07992"/>
    </source>
</evidence>
<dbReference type="SUPFAM" id="SSF51905">
    <property type="entry name" value="FAD/NAD(P)-binding domain"/>
    <property type="match status" value="1"/>
</dbReference>
<dbReference type="InterPro" id="IPR045024">
    <property type="entry name" value="NDH-2"/>
</dbReference>
<keyword evidence="12" id="KW-1185">Reference proteome</keyword>
<dbReference type="PRINTS" id="PR00368">
    <property type="entry name" value="FADPNR"/>
</dbReference>
<dbReference type="EMBL" id="FRAU01000007">
    <property type="protein sequence ID" value="SHK87382.1"/>
    <property type="molecule type" value="Genomic_DNA"/>
</dbReference>
<dbReference type="EC" id="1.6.5.9" evidence="2"/>
<dbReference type="GO" id="GO:0050136">
    <property type="term" value="F:NADH dehydrogenase (quinone) (non-electrogenic) activity"/>
    <property type="evidence" value="ECO:0007669"/>
    <property type="project" value="UniProtKB-EC"/>
</dbReference>
<proteinExistence type="inferred from homology"/>
<dbReference type="Pfam" id="PF07992">
    <property type="entry name" value="Pyr_redox_2"/>
    <property type="match status" value="1"/>
</dbReference>
<evidence type="ECO:0000256" key="4">
    <source>
        <dbReference type="ARBA" id="ARBA00022827"/>
    </source>
</evidence>
<name>A0A1M6W0S3_9BACT</name>
<evidence type="ECO:0000313" key="12">
    <source>
        <dbReference type="Proteomes" id="UP000185812"/>
    </source>
</evidence>
<evidence type="ECO:0000256" key="1">
    <source>
        <dbReference type="ARBA" id="ARBA00005272"/>
    </source>
</evidence>
<gene>
    <name evidence="11" type="ORF">SAMN04488087_2195</name>
</gene>
<dbReference type="Proteomes" id="UP000185812">
    <property type="component" value="Unassembled WGS sequence"/>
</dbReference>
<keyword evidence="4" id="KW-0274">FAD</keyword>